<accession>A0A1G1V5S8</accession>
<gene>
    <name evidence="4" type="ORF">A3D26_02925</name>
</gene>
<name>A0A1G1V5S8_9BACT</name>
<dbReference type="EMBL" id="MHBZ01000030">
    <property type="protein sequence ID" value="OGY10774.1"/>
    <property type="molecule type" value="Genomic_DNA"/>
</dbReference>
<dbReference type="PANTHER" id="PTHR43022:SF1">
    <property type="entry name" value="PROTEIN SMF"/>
    <property type="match status" value="1"/>
</dbReference>
<evidence type="ECO:0000313" key="4">
    <source>
        <dbReference type="EMBL" id="OGY10774.1"/>
    </source>
</evidence>
<evidence type="ECO:0000259" key="2">
    <source>
        <dbReference type="Pfam" id="PF02481"/>
    </source>
</evidence>
<evidence type="ECO:0000313" key="5">
    <source>
        <dbReference type="Proteomes" id="UP000178319"/>
    </source>
</evidence>
<sequence length="376" mass="40327">MAERDFWVAFSTFPFIGPKRFKLLVEYFGSSKGAWEAPLGEIREIGMSEKLAVSFEKHRKGFDLGGYLGRLEKLGIGVVTFNDAEYPERLKAIDDAPFLLYVKMAPLRSAESSAGQLPRMSLCDTSNLAVAVVGTRRITSYGRDVCERITTGLVDAGVTIVSGLALGTDAVSHKAALDAGGNTIAVLGNGLDTVYPASNRALAEKMLSSGQGILVSEYPLGYPARPENFPVRNRIVSGMSLAVVVIEGTRKSGTLLTASLAAKQGRDVFAVPGQITSPMSQAPHLLIKNGAKLVENVEDILEELDIKAMGIRQEAIGILPNTEEEGKLLELLETEGLELDSIVRISDLQAGVVLATLTNMEMKGLVKNVGGVYVKK</sequence>
<dbReference type="Gene3D" id="1.10.10.10">
    <property type="entry name" value="Winged helix-like DNA-binding domain superfamily/Winged helix DNA-binding domain"/>
    <property type="match status" value="1"/>
</dbReference>
<proteinExistence type="inferred from homology"/>
<reference evidence="4 5" key="1">
    <citation type="journal article" date="2016" name="Nat. Commun.">
        <title>Thousands of microbial genomes shed light on interconnected biogeochemical processes in an aquifer system.</title>
        <authorList>
            <person name="Anantharaman K."/>
            <person name="Brown C.T."/>
            <person name="Hug L.A."/>
            <person name="Sharon I."/>
            <person name="Castelle C.J."/>
            <person name="Probst A.J."/>
            <person name="Thomas B.C."/>
            <person name="Singh A."/>
            <person name="Wilkins M.J."/>
            <person name="Karaoz U."/>
            <person name="Brodie E.L."/>
            <person name="Williams K.H."/>
            <person name="Hubbard S.S."/>
            <person name="Banfield J.F."/>
        </authorList>
    </citation>
    <scope>NUCLEOTIDE SEQUENCE [LARGE SCALE GENOMIC DNA]</scope>
</reference>
<feature type="domain" description="Smf/DprA SLOG" evidence="2">
    <location>
        <begin position="78"/>
        <end position="304"/>
    </location>
</feature>
<dbReference type="SUPFAM" id="SSF47781">
    <property type="entry name" value="RuvA domain 2-like"/>
    <property type="match status" value="1"/>
</dbReference>
<dbReference type="GO" id="GO:0009294">
    <property type="term" value="P:DNA-mediated transformation"/>
    <property type="evidence" value="ECO:0007669"/>
    <property type="project" value="InterPro"/>
</dbReference>
<dbReference type="InterPro" id="IPR036388">
    <property type="entry name" value="WH-like_DNA-bd_sf"/>
</dbReference>
<organism evidence="4 5">
    <name type="scientific">Candidatus Blackburnbacteria bacterium RIFCSPHIGHO2_02_FULL_44_20</name>
    <dbReference type="NCBI Taxonomy" id="1797516"/>
    <lineage>
        <taxon>Bacteria</taxon>
        <taxon>Candidatus Blackburniibacteriota</taxon>
    </lineage>
</organism>
<evidence type="ECO:0000259" key="3">
    <source>
        <dbReference type="Pfam" id="PF17782"/>
    </source>
</evidence>
<dbReference type="Pfam" id="PF02481">
    <property type="entry name" value="DNA_processg_A"/>
    <property type="match status" value="1"/>
</dbReference>
<dbReference type="AlphaFoldDB" id="A0A1G1V5S8"/>
<dbReference type="NCBIfam" id="TIGR00732">
    <property type="entry name" value="dprA"/>
    <property type="match status" value="1"/>
</dbReference>
<dbReference type="PANTHER" id="PTHR43022">
    <property type="entry name" value="PROTEIN SMF"/>
    <property type="match status" value="1"/>
</dbReference>
<comment type="similarity">
    <text evidence="1">Belongs to the DprA/Smf family.</text>
</comment>
<dbReference type="STRING" id="1797516.A3D26_02925"/>
<dbReference type="InterPro" id="IPR010994">
    <property type="entry name" value="RuvA_2-like"/>
</dbReference>
<protein>
    <submittedName>
        <fullName evidence="4">DNA protecting protein DprA</fullName>
    </submittedName>
</protein>
<dbReference type="Pfam" id="PF17782">
    <property type="entry name" value="WHD_DprA"/>
    <property type="match status" value="1"/>
</dbReference>
<dbReference type="InterPro" id="IPR003488">
    <property type="entry name" value="DprA"/>
</dbReference>
<dbReference type="InterPro" id="IPR057666">
    <property type="entry name" value="DrpA_SLOG"/>
</dbReference>
<feature type="domain" description="DprA winged helix" evidence="3">
    <location>
        <begin position="321"/>
        <end position="371"/>
    </location>
</feature>
<dbReference type="InterPro" id="IPR041614">
    <property type="entry name" value="DprA_WH"/>
</dbReference>
<dbReference type="Gene3D" id="3.40.50.450">
    <property type="match status" value="1"/>
</dbReference>
<comment type="caution">
    <text evidence="4">The sequence shown here is derived from an EMBL/GenBank/DDBJ whole genome shotgun (WGS) entry which is preliminary data.</text>
</comment>
<dbReference type="SUPFAM" id="SSF102405">
    <property type="entry name" value="MCP/YpsA-like"/>
    <property type="match status" value="1"/>
</dbReference>
<dbReference type="Proteomes" id="UP000178319">
    <property type="component" value="Unassembled WGS sequence"/>
</dbReference>
<evidence type="ECO:0000256" key="1">
    <source>
        <dbReference type="ARBA" id="ARBA00006525"/>
    </source>
</evidence>